<name>A0A822YG58_NELNU</name>
<reference evidence="1 2" key="1">
    <citation type="journal article" date="2020" name="Mol. Biol. Evol.">
        <title>Distinct Expression and Methylation Patterns for Genes with Different Fates following a Single Whole-Genome Duplication in Flowering Plants.</title>
        <authorList>
            <person name="Shi T."/>
            <person name="Rahmani R.S."/>
            <person name="Gugger P.F."/>
            <person name="Wang M."/>
            <person name="Li H."/>
            <person name="Zhang Y."/>
            <person name="Li Z."/>
            <person name="Wang Q."/>
            <person name="Van de Peer Y."/>
            <person name="Marchal K."/>
            <person name="Chen J."/>
        </authorList>
    </citation>
    <scope>NUCLEOTIDE SEQUENCE [LARGE SCALE GENOMIC DNA]</scope>
    <source>
        <tissue evidence="1">Leaf</tissue>
    </source>
</reference>
<comment type="caution">
    <text evidence="1">The sequence shown here is derived from an EMBL/GenBank/DDBJ whole genome shotgun (WGS) entry which is preliminary data.</text>
</comment>
<evidence type="ECO:0000313" key="2">
    <source>
        <dbReference type="Proteomes" id="UP000607653"/>
    </source>
</evidence>
<gene>
    <name evidence="1" type="ORF">HUJ06_012015</name>
</gene>
<dbReference type="Proteomes" id="UP000607653">
    <property type="component" value="Unassembled WGS sequence"/>
</dbReference>
<proteinExistence type="predicted"/>
<evidence type="ECO:0000313" key="1">
    <source>
        <dbReference type="EMBL" id="DAD33164.1"/>
    </source>
</evidence>
<accession>A0A822YG58</accession>
<keyword evidence="2" id="KW-1185">Reference proteome</keyword>
<dbReference type="EMBL" id="DUZY01000003">
    <property type="protein sequence ID" value="DAD33164.1"/>
    <property type="molecule type" value="Genomic_DNA"/>
</dbReference>
<protein>
    <submittedName>
        <fullName evidence="1">Uncharacterized protein</fullName>
    </submittedName>
</protein>
<sequence>MDLRESPPFSSFYWFLPSASDTTSRWCSLLPMNLTVLIATDVGVLIPKISRWGIGTRRVIFHDGGSTRALYDRWREIIAALHANASSVQNLMAARN</sequence>
<organism evidence="1 2">
    <name type="scientific">Nelumbo nucifera</name>
    <name type="common">Sacred lotus</name>
    <dbReference type="NCBI Taxonomy" id="4432"/>
    <lineage>
        <taxon>Eukaryota</taxon>
        <taxon>Viridiplantae</taxon>
        <taxon>Streptophyta</taxon>
        <taxon>Embryophyta</taxon>
        <taxon>Tracheophyta</taxon>
        <taxon>Spermatophyta</taxon>
        <taxon>Magnoliopsida</taxon>
        <taxon>Proteales</taxon>
        <taxon>Nelumbonaceae</taxon>
        <taxon>Nelumbo</taxon>
    </lineage>
</organism>
<dbReference type="AlphaFoldDB" id="A0A822YG58"/>